<sequence>MSGGDPLLKAIATTYYTAGLAGDQLTALVGATSARRLRLLKADLGDEPLDLAAPADSDIYERDVTTVDTGDDDDC</sequence>
<organism evidence="1 2">
    <name type="scientific">Halorubrum rutilum</name>
    <dbReference type="NCBI Taxonomy" id="1364933"/>
    <lineage>
        <taxon>Archaea</taxon>
        <taxon>Methanobacteriati</taxon>
        <taxon>Methanobacteriota</taxon>
        <taxon>Stenosarchaea group</taxon>
        <taxon>Halobacteria</taxon>
        <taxon>Halobacteriales</taxon>
        <taxon>Haloferacaceae</taxon>
        <taxon>Halorubrum</taxon>
    </lineage>
</organism>
<accession>A0ABD6ANK2</accession>
<dbReference type="AlphaFoldDB" id="A0ABD6ANK2"/>
<reference evidence="1 2" key="1">
    <citation type="journal article" date="2019" name="Int. J. Syst. Evol. Microbiol.">
        <title>The Global Catalogue of Microorganisms (GCM) 10K type strain sequencing project: providing services to taxonomists for standard genome sequencing and annotation.</title>
        <authorList>
            <consortium name="The Broad Institute Genomics Platform"/>
            <consortium name="The Broad Institute Genome Sequencing Center for Infectious Disease"/>
            <person name="Wu L."/>
            <person name="Ma J."/>
        </authorList>
    </citation>
    <scope>NUCLEOTIDE SEQUENCE [LARGE SCALE GENOMIC DNA]</scope>
    <source>
        <strain evidence="1 2">CGMCC 1.12554</strain>
    </source>
</reference>
<dbReference type="EMBL" id="JBHTBL010000016">
    <property type="protein sequence ID" value="MFC7325868.1"/>
    <property type="molecule type" value="Genomic_DNA"/>
</dbReference>
<dbReference type="Proteomes" id="UP001596545">
    <property type="component" value="Unassembled WGS sequence"/>
</dbReference>
<protein>
    <submittedName>
        <fullName evidence="1">Uncharacterized protein</fullName>
    </submittedName>
</protein>
<keyword evidence="2" id="KW-1185">Reference proteome</keyword>
<dbReference type="RefSeq" id="WP_379792197.1">
    <property type="nucleotide sequence ID" value="NZ_JBHTBL010000016.1"/>
</dbReference>
<gene>
    <name evidence="1" type="ORF">ACFQMF_14955</name>
</gene>
<evidence type="ECO:0000313" key="1">
    <source>
        <dbReference type="EMBL" id="MFC7325868.1"/>
    </source>
</evidence>
<name>A0ABD6ANK2_9EURY</name>
<comment type="caution">
    <text evidence="1">The sequence shown here is derived from an EMBL/GenBank/DDBJ whole genome shotgun (WGS) entry which is preliminary data.</text>
</comment>
<evidence type="ECO:0000313" key="2">
    <source>
        <dbReference type="Proteomes" id="UP001596545"/>
    </source>
</evidence>
<proteinExistence type="predicted"/>